<protein>
    <submittedName>
        <fullName evidence="1">Uncharacterized protein</fullName>
    </submittedName>
</protein>
<dbReference type="Proteomes" id="UP000216345">
    <property type="component" value="Unassembled WGS sequence"/>
</dbReference>
<organism evidence="1 2">
    <name type="scientific">Brucella rhizosphaerae</name>
    <dbReference type="NCBI Taxonomy" id="571254"/>
    <lineage>
        <taxon>Bacteria</taxon>
        <taxon>Pseudomonadati</taxon>
        <taxon>Pseudomonadota</taxon>
        <taxon>Alphaproteobacteria</taxon>
        <taxon>Hyphomicrobiales</taxon>
        <taxon>Brucellaceae</taxon>
        <taxon>Brucella/Ochrobactrum group</taxon>
        <taxon>Brucella</taxon>
    </lineage>
</organism>
<reference evidence="1 2" key="1">
    <citation type="submission" date="2017-07" db="EMBL/GenBank/DDBJ databases">
        <title>Phylogenetic study on the rhizospheric bacterium Ochrobactrum sp. A44.</title>
        <authorList>
            <person name="Krzyzanowska D.M."/>
            <person name="Ossowicki A."/>
            <person name="Rajewska M."/>
            <person name="Maciag T."/>
            <person name="Kaczynski Z."/>
            <person name="Czerwicka M."/>
            <person name="Jafra S."/>
        </authorList>
    </citation>
    <scope>NUCLEOTIDE SEQUENCE [LARGE SCALE GENOMIC DNA]</scope>
    <source>
        <strain evidence="1 2">PR17</strain>
    </source>
</reference>
<evidence type="ECO:0000313" key="1">
    <source>
        <dbReference type="EMBL" id="OYR09386.1"/>
    </source>
</evidence>
<gene>
    <name evidence="1" type="ORF">CEV32_1815</name>
</gene>
<dbReference type="AlphaFoldDB" id="A0A256F3U8"/>
<dbReference type="EMBL" id="NNRK01000034">
    <property type="protein sequence ID" value="OYR09386.1"/>
    <property type="molecule type" value="Genomic_DNA"/>
</dbReference>
<name>A0A256F3U8_9HYPH</name>
<keyword evidence="2" id="KW-1185">Reference proteome</keyword>
<evidence type="ECO:0000313" key="2">
    <source>
        <dbReference type="Proteomes" id="UP000216345"/>
    </source>
</evidence>
<proteinExistence type="predicted"/>
<comment type="caution">
    <text evidence="1">The sequence shown here is derived from an EMBL/GenBank/DDBJ whole genome shotgun (WGS) entry which is preliminary data.</text>
</comment>
<accession>A0A256F3U8</accession>
<sequence length="41" mass="4654">MLIEMPRQRRKLLPGLIQIPETAGLRECQALAIILPQELSL</sequence>